<reference evidence="1" key="2">
    <citation type="submission" date="2020-11" db="EMBL/GenBank/DDBJ databases">
        <authorList>
            <person name="McCartney M.A."/>
            <person name="Auch B."/>
            <person name="Kono T."/>
            <person name="Mallez S."/>
            <person name="Becker A."/>
            <person name="Gohl D.M."/>
            <person name="Silverstein K.A.T."/>
            <person name="Koren S."/>
            <person name="Bechman K.B."/>
            <person name="Herman A."/>
            <person name="Abrahante J.E."/>
            <person name="Garbe J."/>
        </authorList>
    </citation>
    <scope>NUCLEOTIDE SEQUENCE</scope>
    <source>
        <strain evidence="1">Duluth1</strain>
        <tissue evidence="1">Whole animal</tissue>
    </source>
</reference>
<dbReference type="PANTHER" id="PTHR23053:SF0">
    <property type="entry name" value="HYDROCEPHALUS-INDUCING PROTEIN HOMOLOG"/>
    <property type="match status" value="1"/>
</dbReference>
<accession>A0A9D4IP65</accession>
<dbReference type="InterPro" id="IPR013783">
    <property type="entry name" value="Ig-like_fold"/>
</dbReference>
<evidence type="ECO:0000313" key="2">
    <source>
        <dbReference type="Proteomes" id="UP000828390"/>
    </source>
</evidence>
<gene>
    <name evidence="1" type="ORF">DPMN_180183</name>
</gene>
<protein>
    <submittedName>
        <fullName evidence="1">Uncharacterized protein</fullName>
    </submittedName>
</protein>
<sequence length="94" mass="11094">MMHLKAHVTMPDMQISDDSLDFGVVRCGECRVVIVQLHNYQQVKCEWNSLPTEKEKKKVSQLICMKILMMFMKCFCNIEFFSQKYVLTMLIPNK</sequence>
<proteinExistence type="predicted"/>
<dbReference type="InterPro" id="IPR033305">
    <property type="entry name" value="Hydin-like"/>
</dbReference>
<dbReference type="GO" id="GO:1904158">
    <property type="term" value="P:axonemal central apparatus assembly"/>
    <property type="evidence" value="ECO:0007669"/>
    <property type="project" value="TreeGrafter"/>
</dbReference>
<reference evidence="1" key="1">
    <citation type="journal article" date="2019" name="bioRxiv">
        <title>The Genome of the Zebra Mussel, Dreissena polymorpha: A Resource for Invasive Species Research.</title>
        <authorList>
            <person name="McCartney M.A."/>
            <person name="Auch B."/>
            <person name="Kono T."/>
            <person name="Mallez S."/>
            <person name="Zhang Y."/>
            <person name="Obille A."/>
            <person name="Becker A."/>
            <person name="Abrahante J.E."/>
            <person name="Garbe J."/>
            <person name="Badalamenti J.P."/>
            <person name="Herman A."/>
            <person name="Mangelson H."/>
            <person name="Liachko I."/>
            <person name="Sullivan S."/>
            <person name="Sone E.D."/>
            <person name="Koren S."/>
            <person name="Silverstein K.A.T."/>
            <person name="Beckman K.B."/>
            <person name="Gohl D.M."/>
        </authorList>
    </citation>
    <scope>NUCLEOTIDE SEQUENCE</scope>
    <source>
        <strain evidence="1">Duluth1</strain>
        <tissue evidence="1">Whole animal</tissue>
    </source>
</reference>
<keyword evidence="2" id="KW-1185">Reference proteome</keyword>
<dbReference type="Proteomes" id="UP000828390">
    <property type="component" value="Unassembled WGS sequence"/>
</dbReference>
<evidence type="ECO:0000313" key="1">
    <source>
        <dbReference type="EMBL" id="KAH3778713.1"/>
    </source>
</evidence>
<dbReference type="GO" id="GO:0005930">
    <property type="term" value="C:axoneme"/>
    <property type="evidence" value="ECO:0007669"/>
    <property type="project" value="TreeGrafter"/>
</dbReference>
<dbReference type="Gene3D" id="2.60.40.10">
    <property type="entry name" value="Immunoglobulins"/>
    <property type="match status" value="1"/>
</dbReference>
<organism evidence="1 2">
    <name type="scientific">Dreissena polymorpha</name>
    <name type="common">Zebra mussel</name>
    <name type="synonym">Mytilus polymorpha</name>
    <dbReference type="NCBI Taxonomy" id="45954"/>
    <lineage>
        <taxon>Eukaryota</taxon>
        <taxon>Metazoa</taxon>
        <taxon>Spiralia</taxon>
        <taxon>Lophotrochozoa</taxon>
        <taxon>Mollusca</taxon>
        <taxon>Bivalvia</taxon>
        <taxon>Autobranchia</taxon>
        <taxon>Heteroconchia</taxon>
        <taxon>Euheterodonta</taxon>
        <taxon>Imparidentia</taxon>
        <taxon>Neoheterodontei</taxon>
        <taxon>Myida</taxon>
        <taxon>Dreissenoidea</taxon>
        <taxon>Dreissenidae</taxon>
        <taxon>Dreissena</taxon>
    </lineage>
</organism>
<dbReference type="AlphaFoldDB" id="A0A9D4IP65"/>
<comment type="caution">
    <text evidence="1">The sequence shown here is derived from an EMBL/GenBank/DDBJ whole genome shotgun (WGS) entry which is preliminary data.</text>
</comment>
<dbReference type="GO" id="GO:0003341">
    <property type="term" value="P:cilium movement"/>
    <property type="evidence" value="ECO:0007669"/>
    <property type="project" value="TreeGrafter"/>
</dbReference>
<dbReference type="PANTHER" id="PTHR23053">
    <property type="entry name" value="DLEC1 DELETED IN LUNG AND ESOPHAGEAL CANCER 1"/>
    <property type="match status" value="1"/>
</dbReference>
<dbReference type="EMBL" id="JAIWYP010000009">
    <property type="protein sequence ID" value="KAH3778713.1"/>
    <property type="molecule type" value="Genomic_DNA"/>
</dbReference>
<name>A0A9D4IP65_DREPO</name>